<feature type="region of interest" description="Disordered" evidence="1">
    <location>
        <begin position="1"/>
        <end position="26"/>
    </location>
</feature>
<feature type="region of interest" description="Disordered" evidence="1">
    <location>
        <begin position="193"/>
        <end position="219"/>
    </location>
</feature>
<evidence type="ECO:0000256" key="1">
    <source>
        <dbReference type="SAM" id="MobiDB-lite"/>
    </source>
</evidence>
<dbReference type="Proteomes" id="UP001462502">
    <property type="component" value="Unassembled WGS sequence"/>
</dbReference>
<evidence type="ECO:0008006" key="4">
    <source>
        <dbReference type="Google" id="ProtNLM"/>
    </source>
</evidence>
<evidence type="ECO:0000313" key="3">
    <source>
        <dbReference type="Proteomes" id="UP001462502"/>
    </source>
</evidence>
<keyword evidence="3" id="KW-1185">Reference proteome</keyword>
<proteinExistence type="predicted"/>
<gene>
    <name evidence="2" type="ORF">ABI908_23410</name>
</gene>
<reference evidence="2 3" key="1">
    <citation type="submission" date="2024-05" db="EMBL/GenBank/DDBJ databases">
        <authorList>
            <person name="De Oliveira J.P."/>
            <person name="Noriler S.A."/>
            <person name="De Oliveira A.G."/>
            <person name="Sipoli D.S."/>
        </authorList>
    </citation>
    <scope>NUCLEOTIDE SEQUENCE [LARGE SCALE GENOMIC DNA]</scope>
    <source>
        <strain evidence="2 3">LABIM192</strain>
    </source>
</reference>
<feature type="compositionally biased region" description="Basic and acidic residues" evidence="1">
    <location>
        <begin position="1"/>
        <end position="15"/>
    </location>
</feature>
<protein>
    <recommendedName>
        <fullName evidence="4">DNA-binding protein</fullName>
    </recommendedName>
</protein>
<accession>A0ABV0J0J0</accession>
<sequence>MTEAKKIDTAGDSKPKKPKPRAGRWMTPAEKAECVALWESGEVTLDDLTRKFGRTPETISKVLSDAGAVKGRAAKEAAEKVRSAVESSIIDDAAKIANRIRETKEEHYSLARAITGLVKKEIIDVSRAGGEIGNRLGAFKALEAAMKVLKTAREERFAVLGILNGEDVDVESLPDLIVQELSAEDVATLRAMDTDSGMDEDGAPIEELPGGIDIEEDDE</sequence>
<name>A0ABV0J0J0_9NEIS</name>
<organism evidence="2 3">
    <name type="scientific">Chromobacterium phragmitis</name>
    <dbReference type="NCBI Taxonomy" id="2202141"/>
    <lineage>
        <taxon>Bacteria</taxon>
        <taxon>Pseudomonadati</taxon>
        <taxon>Pseudomonadota</taxon>
        <taxon>Betaproteobacteria</taxon>
        <taxon>Neisseriales</taxon>
        <taxon>Chromobacteriaceae</taxon>
        <taxon>Chromobacterium</taxon>
    </lineage>
</organism>
<dbReference type="RefSeq" id="WP_347937945.1">
    <property type="nucleotide sequence ID" value="NZ_JBDXMI010000006.1"/>
</dbReference>
<dbReference type="EMBL" id="JBDXMI010000006">
    <property type="protein sequence ID" value="MEO9387045.1"/>
    <property type="molecule type" value="Genomic_DNA"/>
</dbReference>
<comment type="caution">
    <text evidence="2">The sequence shown here is derived from an EMBL/GenBank/DDBJ whole genome shotgun (WGS) entry which is preliminary data.</text>
</comment>
<evidence type="ECO:0000313" key="2">
    <source>
        <dbReference type="EMBL" id="MEO9387045.1"/>
    </source>
</evidence>